<protein>
    <submittedName>
        <fullName evidence="2">Uncharacterized protein</fullName>
    </submittedName>
</protein>
<gene>
    <name evidence="2" type="ORF">SAMN06272737_102249</name>
</gene>
<name>A0A238V8Y1_9ACTN</name>
<reference evidence="2 3" key="1">
    <citation type="submission" date="2017-06" db="EMBL/GenBank/DDBJ databases">
        <authorList>
            <person name="Kim H.J."/>
            <person name="Triplett B.A."/>
        </authorList>
    </citation>
    <scope>NUCLEOTIDE SEQUENCE [LARGE SCALE GENOMIC DNA]</scope>
    <source>
        <strain evidence="2 3">DSM 44272</strain>
    </source>
</reference>
<evidence type="ECO:0000313" key="3">
    <source>
        <dbReference type="Proteomes" id="UP000198403"/>
    </source>
</evidence>
<dbReference type="RefSeq" id="WP_176445383.1">
    <property type="nucleotide sequence ID" value="NZ_FZNO01000002.1"/>
</dbReference>
<proteinExistence type="predicted"/>
<dbReference type="EMBL" id="FZNO01000002">
    <property type="protein sequence ID" value="SNR30902.1"/>
    <property type="molecule type" value="Genomic_DNA"/>
</dbReference>
<feature type="transmembrane region" description="Helical" evidence="1">
    <location>
        <begin position="12"/>
        <end position="34"/>
    </location>
</feature>
<keyword evidence="1" id="KW-0472">Membrane</keyword>
<dbReference type="Proteomes" id="UP000198403">
    <property type="component" value="Unassembled WGS sequence"/>
</dbReference>
<organism evidence="2 3">
    <name type="scientific">Blastococcus mobilis</name>
    <dbReference type="NCBI Taxonomy" id="1938746"/>
    <lineage>
        <taxon>Bacteria</taxon>
        <taxon>Bacillati</taxon>
        <taxon>Actinomycetota</taxon>
        <taxon>Actinomycetes</taxon>
        <taxon>Geodermatophilales</taxon>
        <taxon>Geodermatophilaceae</taxon>
        <taxon>Blastococcus</taxon>
    </lineage>
</organism>
<accession>A0A238V8Y1</accession>
<evidence type="ECO:0000313" key="2">
    <source>
        <dbReference type="EMBL" id="SNR30902.1"/>
    </source>
</evidence>
<keyword evidence="1" id="KW-0812">Transmembrane</keyword>
<dbReference type="AlphaFoldDB" id="A0A238V8Y1"/>
<keyword evidence="3" id="KW-1185">Reference proteome</keyword>
<evidence type="ECO:0000256" key="1">
    <source>
        <dbReference type="SAM" id="Phobius"/>
    </source>
</evidence>
<keyword evidence="1" id="KW-1133">Transmembrane helix</keyword>
<sequence>MLPSGDAERSRFFVTLGVWGFVYYFLVGPSIWFVRTSNALDDYWQSLGARGTTLV</sequence>